<dbReference type="AlphaFoldDB" id="A0A1F6CDL9"/>
<comment type="caution">
    <text evidence="1">The sequence shown here is derived from an EMBL/GenBank/DDBJ whole genome shotgun (WGS) entry which is preliminary data.</text>
</comment>
<evidence type="ECO:0000313" key="2">
    <source>
        <dbReference type="Proteomes" id="UP000178344"/>
    </source>
</evidence>
<dbReference type="Proteomes" id="UP000178344">
    <property type="component" value="Unassembled WGS sequence"/>
</dbReference>
<organism evidence="1 2">
    <name type="scientific">Candidatus Kaiserbacteria bacterium RIFCSPHIGHO2_01_FULL_49_13</name>
    <dbReference type="NCBI Taxonomy" id="1798477"/>
    <lineage>
        <taxon>Bacteria</taxon>
        <taxon>Candidatus Kaiseribacteriota</taxon>
    </lineage>
</organism>
<sequence>MAISIAKIQKSDMVLSRNSKEANMHVYLFVLEVDPMEVGEIHGSLPLHCTLMPWFYTYPDWREILEKTRGVFLGQRAVGLFSGARAFFGEKNNTPVHMLVRHKELLLLHSKLLEVLSGYGTDHVIPRYVGQKFSPHVSDHKDRSFPPGSYLLSKHVYLIEAQNVIMRSNKKVQAKIRLE</sequence>
<evidence type="ECO:0000313" key="1">
    <source>
        <dbReference type="EMBL" id="OGG47298.1"/>
    </source>
</evidence>
<protein>
    <recommendedName>
        <fullName evidence="3">2'-5' RNA ligase</fullName>
    </recommendedName>
</protein>
<reference evidence="1 2" key="1">
    <citation type="journal article" date="2016" name="Nat. Commun.">
        <title>Thousands of microbial genomes shed light on interconnected biogeochemical processes in an aquifer system.</title>
        <authorList>
            <person name="Anantharaman K."/>
            <person name="Brown C.T."/>
            <person name="Hug L.A."/>
            <person name="Sharon I."/>
            <person name="Castelle C.J."/>
            <person name="Probst A.J."/>
            <person name="Thomas B.C."/>
            <person name="Singh A."/>
            <person name="Wilkins M.J."/>
            <person name="Karaoz U."/>
            <person name="Brodie E.L."/>
            <person name="Williams K.H."/>
            <person name="Hubbard S.S."/>
            <person name="Banfield J.F."/>
        </authorList>
    </citation>
    <scope>NUCLEOTIDE SEQUENCE [LARGE SCALE GENOMIC DNA]</scope>
</reference>
<evidence type="ECO:0008006" key="3">
    <source>
        <dbReference type="Google" id="ProtNLM"/>
    </source>
</evidence>
<name>A0A1F6CDL9_9BACT</name>
<proteinExistence type="predicted"/>
<accession>A0A1F6CDL9</accession>
<gene>
    <name evidence="1" type="ORF">A2671_00115</name>
</gene>
<dbReference type="EMBL" id="MFKQ01000015">
    <property type="protein sequence ID" value="OGG47298.1"/>
    <property type="molecule type" value="Genomic_DNA"/>
</dbReference>